<keyword evidence="2" id="KW-0812">Transmembrane</keyword>
<name>A0A0N1NZR4_9EURO</name>
<evidence type="ECO:0000313" key="4">
    <source>
        <dbReference type="Proteomes" id="UP000038010"/>
    </source>
</evidence>
<organism evidence="3 4">
    <name type="scientific">Cyphellophora attinorum</name>
    <dbReference type="NCBI Taxonomy" id="1664694"/>
    <lineage>
        <taxon>Eukaryota</taxon>
        <taxon>Fungi</taxon>
        <taxon>Dikarya</taxon>
        <taxon>Ascomycota</taxon>
        <taxon>Pezizomycotina</taxon>
        <taxon>Eurotiomycetes</taxon>
        <taxon>Chaetothyriomycetidae</taxon>
        <taxon>Chaetothyriales</taxon>
        <taxon>Cyphellophoraceae</taxon>
        <taxon>Cyphellophora</taxon>
    </lineage>
</organism>
<evidence type="ECO:0000256" key="2">
    <source>
        <dbReference type="SAM" id="Phobius"/>
    </source>
</evidence>
<dbReference type="VEuPathDB" id="FungiDB:AB675_5843"/>
<evidence type="ECO:0000256" key="1">
    <source>
        <dbReference type="SAM" id="MobiDB-lite"/>
    </source>
</evidence>
<evidence type="ECO:0000313" key="3">
    <source>
        <dbReference type="EMBL" id="KPI38780.1"/>
    </source>
</evidence>
<protein>
    <submittedName>
        <fullName evidence="3">Uncharacterized protein</fullName>
    </submittedName>
</protein>
<feature type="transmembrane region" description="Helical" evidence="2">
    <location>
        <begin position="67"/>
        <end position="88"/>
    </location>
</feature>
<reference evidence="3 4" key="1">
    <citation type="submission" date="2015-06" db="EMBL/GenBank/DDBJ databases">
        <title>Draft genome of the ant-associated black yeast Phialophora attae CBS 131958.</title>
        <authorList>
            <person name="Moreno L.F."/>
            <person name="Stielow B.J."/>
            <person name="de Hoog S."/>
            <person name="Vicente V.A."/>
            <person name="Weiss V.A."/>
            <person name="de Vries M."/>
            <person name="Cruz L.M."/>
            <person name="Souza E.M."/>
        </authorList>
    </citation>
    <scope>NUCLEOTIDE SEQUENCE [LARGE SCALE GENOMIC DNA]</scope>
    <source>
        <strain evidence="3 4">CBS 131958</strain>
    </source>
</reference>
<dbReference type="EMBL" id="LFJN01000017">
    <property type="protein sequence ID" value="KPI38780.1"/>
    <property type="molecule type" value="Genomic_DNA"/>
</dbReference>
<keyword evidence="4" id="KW-1185">Reference proteome</keyword>
<proteinExistence type="predicted"/>
<keyword evidence="2" id="KW-1133">Transmembrane helix</keyword>
<dbReference type="GeneID" id="28737965"/>
<feature type="region of interest" description="Disordered" evidence="1">
    <location>
        <begin position="21"/>
        <end position="45"/>
    </location>
</feature>
<dbReference type="RefSeq" id="XP_017998743.1">
    <property type="nucleotide sequence ID" value="XM_018146085.1"/>
</dbReference>
<gene>
    <name evidence="3" type="ORF">AB675_5843</name>
</gene>
<dbReference type="AlphaFoldDB" id="A0A0N1NZR4"/>
<dbReference type="Proteomes" id="UP000038010">
    <property type="component" value="Unassembled WGS sequence"/>
</dbReference>
<sequence length="160" mass="18024">MAPLPTTSPSQLINSVLPSTTSASQRSQPLPIPPSVPTSPTNLPVSATSLNSPNYIYTLSNTESAHALAYIGSFLLLILVVTLLLSGVERWLRRWLVWRLDLGPNQDQWEDGSQDEDVVEVTMRDLEREREEREGLERARELRGYRLEGVEEEKQGLLDR</sequence>
<comment type="caution">
    <text evidence="3">The sequence shown here is derived from an EMBL/GenBank/DDBJ whole genome shotgun (WGS) entry which is preliminary data.</text>
</comment>
<keyword evidence="2" id="KW-0472">Membrane</keyword>
<accession>A0A0N1NZR4</accession>